<dbReference type="InterPro" id="IPR032710">
    <property type="entry name" value="NTF2-like_dom_sf"/>
</dbReference>
<dbReference type="RefSeq" id="WP_303541751.1">
    <property type="nucleotide sequence ID" value="NZ_JAUOTP010000003.1"/>
</dbReference>
<proteinExistence type="predicted"/>
<gene>
    <name evidence="2" type="ORF">Q4F19_09035</name>
</gene>
<feature type="domain" description="SnoaL-like" evidence="1">
    <location>
        <begin position="10"/>
        <end position="130"/>
    </location>
</feature>
<dbReference type="CDD" id="cd00531">
    <property type="entry name" value="NTF2_like"/>
    <property type="match status" value="1"/>
</dbReference>
<evidence type="ECO:0000313" key="3">
    <source>
        <dbReference type="Proteomes" id="UP001169764"/>
    </source>
</evidence>
<comment type="caution">
    <text evidence="2">The sequence shown here is derived from an EMBL/GenBank/DDBJ whole genome shotgun (WGS) entry which is preliminary data.</text>
</comment>
<dbReference type="Proteomes" id="UP001169764">
    <property type="component" value="Unassembled WGS sequence"/>
</dbReference>
<dbReference type="SUPFAM" id="SSF54427">
    <property type="entry name" value="NTF2-like"/>
    <property type="match status" value="1"/>
</dbReference>
<accession>A0ABT8Y9L1</accession>
<evidence type="ECO:0000313" key="2">
    <source>
        <dbReference type="EMBL" id="MDO6414523.1"/>
    </source>
</evidence>
<name>A0ABT8Y9L1_9SPHN</name>
<organism evidence="2 3">
    <name type="scientific">Sphingomonas natans</name>
    <dbReference type="NCBI Taxonomy" id="3063330"/>
    <lineage>
        <taxon>Bacteria</taxon>
        <taxon>Pseudomonadati</taxon>
        <taxon>Pseudomonadota</taxon>
        <taxon>Alphaproteobacteria</taxon>
        <taxon>Sphingomonadales</taxon>
        <taxon>Sphingomonadaceae</taxon>
        <taxon>Sphingomonas</taxon>
    </lineage>
</organism>
<dbReference type="InterPro" id="IPR037401">
    <property type="entry name" value="SnoaL-like"/>
</dbReference>
<protein>
    <submittedName>
        <fullName evidence="2">Nuclear transport factor 2 family protein</fullName>
    </submittedName>
</protein>
<dbReference type="Pfam" id="PF13577">
    <property type="entry name" value="SnoaL_4"/>
    <property type="match status" value="1"/>
</dbReference>
<reference evidence="2" key="1">
    <citation type="submission" date="2023-07" db="EMBL/GenBank/DDBJ databases">
        <authorList>
            <person name="Kim M."/>
        </authorList>
    </citation>
    <scope>NUCLEOTIDE SEQUENCE</scope>
    <source>
        <strain evidence="2">BIUV-7</strain>
    </source>
</reference>
<sequence length="183" mass="21128">MDQDLERKLRELIDRHEIWTLLLRYARGLDRLDREMVRSSYWDDAIDDHHGFVGTPDDFIDWVFTSREGLAGVQHHGLNNHYCELDGDDAYSETYYTFVGVNLTPPHMFSIGRYIDHFQRRGGVWKIANRVTVIEKTYDLHANAADALSIGGDTSYGPLLPATFDRTDLSYERPVVPRRPKAA</sequence>
<dbReference type="Gene3D" id="3.10.450.50">
    <property type="match status" value="1"/>
</dbReference>
<keyword evidence="3" id="KW-1185">Reference proteome</keyword>
<evidence type="ECO:0000259" key="1">
    <source>
        <dbReference type="Pfam" id="PF13577"/>
    </source>
</evidence>
<dbReference type="EMBL" id="JAUOTP010000003">
    <property type="protein sequence ID" value="MDO6414523.1"/>
    <property type="molecule type" value="Genomic_DNA"/>
</dbReference>